<dbReference type="GO" id="GO:0006629">
    <property type="term" value="P:lipid metabolic process"/>
    <property type="evidence" value="ECO:0007669"/>
    <property type="project" value="UniProtKB-KW"/>
</dbReference>
<keyword evidence="16" id="KW-0443">Lipid metabolism</keyword>
<evidence type="ECO:0000256" key="3">
    <source>
        <dbReference type="ARBA" id="ARBA00001670"/>
    </source>
</evidence>
<dbReference type="InterPro" id="IPR032466">
    <property type="entry name" value="Metal_Hydrolase"/>
</dbReference>
<dbReference type="GO" id="GO:0016324">
    <property type="term" value="C:apical plasma membrane"/>
    <property type="evidence" value="ECO:0007669"/>
    <property type="project" value="UniProtKB-SubCell"/>
</dbReference>
<comment type="catalytic activity">
    <reaction evidence="22">
        <text>leukotriene D4 + H2O = leukotriene E4 + glycine</text>
        <dbReference type="Rhea" id="RHEA:48616"/>
        <dbReference type="ChEBI" id="CHEBI:15377"/>
        <dbReference type="ChEBI" id="CHEBI:57305"/>
        <dbReference type="ChEBI" id="CHEBI:57462"/>
        <dbReference type="ChEBI" id="CHEBI:63166"/>
    </reaction>
</comment>
<gene>
    <name evidence="25" type="ORF">AGOR_G00167810</name>
</gene>
<keyword evidence="11" id="KW-0732">Signal</keyword>
<dbReference type="Proteomes" id="UP000829720">
    <property type="component" value="Unassembled WGS sequence"/>
</dbReference>
<comment type="caution">
    <text evidence="25">The sequence shown here is derived from an EMBL/GenBank/DDBJ whole genome shotgun (WGS) entry which is preliminary data.</text>
</comment>
<evidence type="ECO:0000256" key="11">
    <source>
        <dbReference type="ARBA" id="ARBA00022729"/>
    </source>
</evidence>
<comment type="catalytic activity">
    <reaction evidence="23">
        <text>L-cystine-bis-glycine + 2 H2O = L-cystine + 2 glycine</text>
        <dbReference type="Rhea" id="RHEA:60520"/>
        <dbReference type="ChEBI" id="CHEBI:15377"/>
        <dbReference type="ChEBI" id="CHEBI:35491"/>
        <dbReference type="ChEBI" id="CHEBI:57305"/>
        <dbReference type="ChEBI" id="CHEBI:143812"/>
    </reaction>
</comment>
<accession>A0A8T3CX76</accession>
<dbReference type="PANTHER" id="PTHR10443">
    <property type="entry name" value="MICROSOMAL DIPEPTIDASE"/>
    <property type="match status" value="1"/>
</dbReference>
<evidence type="ECO:0000256" key="6">
    <source>
        <dbReference type="ARBA" id="ARBA00011748"/>
    </source>
</evidence>
<dbReference type="Pfam" id="PF01244">
    <property type="entry name" value="Peptidase_M19"/>
    <property type="match status" value="1"/>
</dbReference>
<evidence type="ECO:0000256" key="20">
    <source>
        <dbReference type="ARBA" id="ARBA00023288"/>
    </source>
</evidence>
<dbReference type="GO" id="GO:0098552">
    <property type="term" value="C:side of membrane"/>
    <property type="evidence" value="ECO:0007669"/>
    <property type="project" value="UniProtKB-KW"/>
</dbReference>
<keyword evidence="7" id="KW-1003">Cell membrane</keyword>
<evidence type="ECO:0000256" key="10">
    <source>
        <dbReference type="ARBA" id="ARBA00022723"/>
    </source>
</evidence>
<evidence type="ECO:0000256" key="4">
    <source>
        <dbReference type="ARBA" id="ARBA00001947"/>
    </source>
</evidence>
<evidence type="ECO:0000256" key="23">
    <source>
        <dbReference type="ARBA" id="ARBA00048518"/>
    </source>
</evidence>
<comment type="cofactor">
    <cofactor evidence="4 24">
        <name>Zn(2+)</name>
        <dbReference type="ChEBI" id="CHEBI:29105"/>
    </cofactor>
</comment>
<evidence type="ECO:0000256" key="16">
    <source>
        <dbReference type="ARBA" id="ARBA00023098"/>
    </source>
</evidence>
<proteinExistence type="inferred from homology"/>
<keyword evidence="12 24" id="KW-0378">Hydrolase</keyword>
<keyword evidence="26" id="KW-1185">Reference proteome</keyword>
<evidence type="ECO:0000256" key="1">
    <source>
        <dbReference type="ARBA" id="ARBA00000437"/>
    </source>
</evidence>
<dbReference type="GO" id="GO:0046872">
    <property type="term" value="F:metal ion binding"/>
    <property type="evidence" value="ECO:0007669"/>
    <property type="project" value="UniProtKB-UniRule"/>
</dbReference>
<dbReference type="FunFam" id="3.20.20.140:FF:000030">
    <property type="entry name" value="Dipeptidase"/>
    <property type="match status" value="1"/>
</dbReference>
<keyword evidence="13 24" id="KW-0862">Zinc</keyword>
<dbReference type="AlphaFoldDB" id="A0A8T3CX76"/>
<evidence type="ECO:0000256" key="24">
    <source>
        <dbReference type="RuleBase" id="RU341113"/>
    </source>
</evidence>
<evidence type="ECO:0000256" key="8">
    <source>
        <dbReference type="ARBA" id="ARBA00022622"/>
    </source>
</evidence>
<comment type="subcellular location">
    <subcellularLocation>
        <location evidence="5">Apical cell membrane</location>
        <topology evidence="5">Lipid-anchor</topology>
        <topology evidence="5">GPI-anchor</topology>
    </subcellularLocation>
    <subcellularLocation>
        <location evidence="24">Membrane</location>
        <topology evidence="24">Lipid-anchor</topology>
        <topology evidence="24">GPI-anchor</topology>
    </subcellularLocation>
</comment>
<dbReference type="CDD" id="cd01301">
    <property type="entry name" value="rDP_like"/>
    <property type="match status" value="1"/>
</dbReference>
<comment type="catalytic activity">
    <reaction evidence="2">
        <text>a beta-lactam + H2O = a substituted beta-amino acid</text>
        <dbReference type="Rhea" id="RHEA:20401"/>
        <dbReference type="ChEBI" id="CHEBI:15377"/>
        <dbReference type="ChEBI" id="CHEBI:35627"/>
        <dbReference type="ChEBI" id="CHEBI:140347"/>
        <dbReference type="EC" id="3.5.2.6"/>
    </reaction>
</comment>
<dbReference type="Gene3D" id="3.20.20.140">
    <property type="entry name" value="Metal-dependent hydrolases"/>
    <property type="match status" value="1"/>
</dbReference>
<protein>
    <recommendedName>
        <fullName evidence="24">Dipeptidase</fullName>
        <ecNumber evidence="24">3.4.13.19</ecNumber>
    </recommendedName>
</protein>
<dbReference type="PROSITE" id="PS00869">
    <property type="entry name" value="RENAL_DIPEPTIDASE_1"/>
    <property type="match status" value="1"/>
</dbReference>
<organism evidence="25 26">
    <name type="scientific">Albula goreensis</name>
    <dbReference type="NCBI Taxonomy" id="1534307"/>
    <lineage>
        <taxon>Eukaryota</taxon>
        <taxon>Metazoa</taxon>
        <taxon>Chordata</taxon>
        <taxon>Craniata</taxon>
        <taxon>Vertebrata</taxon>
        <taxon>Euteleostomi</taxon>
        <taxon>Actinopterygii</taxon>
        <taxon>Neopterygii</taxon>
        <taxon>Teleostei</taxon>
        <taxon>Albuliformes</taxon>
        <taxon>Albulidae</taxon>
        <taxon>Albula</taxon>
    </lineage>
</organism>
<dbReference type="EC" id="3.4.13.19" evidence="24"/>
<evidence type="ECO:0000256" key="18">
    <source>
        <dbReference type="ARBA" id="ARBA00023157"/>
    </source>
</evidence>
<dbReference type="PANTHER" id="PTHR10443:SF38">
    <property type="entry name" value="DIPEPTIDASE 1"/>
    <property type="match status" value="1"/>
</dbReference>
<dbReference type="OrthoDB" id="445695at2759"/>
<evidence type="ECO:0000256" key="21">
    <source>
        <dbReference type="ARBA" id="ARBA00029402"/>
    </source>
</evidence>
<evidence type="ECO:0000256" key="2">
    <source>
        <dbReference type="ARBA" id="ARBA00001526"/>
    </source>
</evidence>
<reference evidence="25" key="1">
    <citation type="submission" date="2021-01" db="EMBL/GenBank/DDBJ databases">
        <authorList>
            <person name="Zahm M."/>
            <person name="Roques C."/>
            <person name="Cabau C."/>
            <person name="Klopp C."/>
            <person name="Donnadieu C."/>
            <person name="Jouanno E."/>
            <person name="Lampietro C."/>
            <person name="Louis A."/>
            <person name="Herpin A."/>
            <person name="Echchiki A."/>
            <person name="Berthelot C."/>
            <person name="Parey E."/>
            <person name="Roest-Crollius H."/>
            <person name="Braasch I."/>
            <person name="Postlethwait J."/>
            <person name="Bobe J."/>
            <person name="Montfort J."/>
            <person name="Bouchez O."/>
            <person name="Begum T."/>
            <person name="Mejri S."/>
            <person name="Adams A."/>
            <person name="Chen W.-J."/>
            <person name="Guiguen Y."/>
        </authorList>
    </citation>
    <scope>NUCLEOTIDE SEQUENCE</scope>
    <source>
        <tissue evidence="25">Blood</tissue>
    </source>
</reference>
<evidence type="ECO:0000256" key="9">
    <source>
        <dbReference type="ARBA" id="ARBA00022670"/>
    </source>
</evidence>
<dbReference type="InterPro" id="IPR008257">
    <property type="entry name" value="Pept_M19"/>
</dbReference>
<evidence type="ECO:0000256" key="5">
    <source>
        <dbReference type="ARBA" id="ARBA00004303"/>
    </source>
</evidence>
<comment type="catalytic activity">
    <reaction evidence="3 24">
        <text>an L-aminoacyl-L-amino acid + H2O = 2 an L-alpha-amino acid</text>
        <dbReference type="Rhea" id="RHEA:48940"/>
        <dbReference type="ChEBI" id="CHEBI:15377"/>
        <dbReference type="ChEBI" id="CHEBI:59869"/>
        <dbReference type="ChEBI" id="CHEBI:77460"/>
        <dbReference type="EC" id="3.4.13.19"/>
    </reaction>
</comment>
<keyword evidence="20" id="KW-0449">Lipoprotein</keyword>
<evidence type="ECO:0000256" key="14">
    <source>
        <dbReference type="ARBA" id="ARBA00022997"/>
    </source>
</evidence>
<evidence type="ECO:0000256" key="7">
    <source>
        <dbReference type="ARBA" id="ARBA00022475"/>
    </source>
</evidence>
<dbReference type="GO" id="GO:0006508">
    <property type="term" value="P:proteolysis"/>
    <property type="evidence" value="ECO:0007669"/>
    <property type="project" value="UniProtKB-KW"/>
</dbReference>
<dbReference type="PROSITE" id="PS51365">
    <property type="entry name" value="RENAL_DIPEPTIDASE_2"/>
    <property type="match status" value="1"/>
</dbReference>
<keyword evidence="17" id="KW-0472">Membrane</keyword>
<dbReference type="GO" id="GO:0008800">
    <property type="term" value="F:beta-lactamase activity"/>
    <property type="evidence" value="ECO:0007669"/>
    <property type="project" value="UniProtKB-EC"/>
</dbReference>
<keyword evidence="8 24" id="KW-0336">GPI-anchor</keyword>
<keyword evidence="10 24" id="KW-0479">Metal-binding</keyword>
<keyword evidence="15 24" id="KW-0482">Metalloprotease</keyword>
<evidence type="ECO:0000313" key="26">
    <source>
        <dbReference type="Proteomes" id="UP000829720"/>
    </source>
</evidence>
<keyword evidence="19" id="KW-0325">Glycoprotein</keyword>
<evidence type="ECO:0000256" key="15">
    <source>
        <dbReference type="ARBA" id="ARBA00023049"/>
    </source>
</evidence>
<evidence type="ECO:0000256" key="17">
    <source>
        <dbReference type="ARBA" id="ARBA00023136"/>
    </source>
</evidence>
<evidence type="ECO:0000256" key="13">
    <source>
        <dbReference type="ARBA" id="ARBA00022833"/>
    </source>
</evidence>
<comment type="function">
    <text evidence="21">Independently of its dipeptidase activity, acts as an adhesion receptor for neutrophil recruitment from bloodstream into inflamed lungs and liver.</text>
</comment>
<keyword evidence="14 24" id="KW-0224">Dipeptidase</keyword>
<dbReference type="GO" id="GO:0070573">
    <property type="term" value="F:metallodipeptidase activity"/>
    <property type="evidence" value="ECO:0007669"/>
    <property type="project" value="InterPro"/>
</dbReference>
<comment type="catalytic activity">
    <reaction evidence="1">
        <text>glycyldehydrophenylalanine + H2O = 2,3-didehydrophenylalanine + glycine</text>
        <dbReference type="Rhea" id="RHEA:62704"/>
        <dbReference type="ChEBI" id="CHEBI:15377"/>
        <dbReference type="ChEBI" id="CHEBI:57305"/>
        <dbReference type="ChEBI" id="CHEBI:145925"/>
        <dbReference type="ChEBI" id="CHEBI:145926"/>
    </reaction>
</comment>
<sequence length="452" mass="50787">MLNYSPFEGTDLAERGTERTLGRQGQVRFGWARSSMAGMTGGPVLWWGLCALWLCCTADPLKDRALRLMAETPLIDGHNDLPWQMRKQFNNQLNKADLNSIQTTHTNIPKIKEGRLAAQFWAAYVPCDTQYKDAVRQTLEQIDIVHRMCQKYPKSFMFARSSQDIMEAFAQNKTASLIGVEGGHSIDSSLGTLRTMYQLGVRYLTLTHSCNTPWADNWLVDTGSDPPVNNGLSKFGIQVIHEMNRIGMMLDLAHVSEKVMDQALNQSCAPVIFSHSSAYAVCPHKRNVPDHILQKVKEKNGIVMVNFYNDYVTCSQTANLSQVADHFDHIKRVAGSSIIGFGGDYDGVTRVPQGLEDVSKYPDLVVELLRRGWSDSDVKAALGENLLRVFREVERVRDTFTSSLPDDVPIPYEEVQNPCRTSYGYDPVESAGTMVYLRPLLLCLTTLLSWCY</sequence>
<dbReference type="InterPro" id="IPR000180">
    <property type="entry name" value="Dipep_AS"/>
</dbReference>
<evidence type="ECO:0000256" key="22">
    <source>
        <dbReference type="ARBA" id="ARBA00048210"/>
    </source>
</evidence>
<name>A0A8T3CX76_9TELE</name>
<evidence type="ECO:0000313" key="25">
    <source>
        <dbReference type="EMBL" id="KAI1889913.1"/>
    </source>
</evidence>
<evidence type="ECO:0000256" key="12">
    <source>
        <dbReference type="ARBA" id="ARBA00022801"/>
    </source>
</evidence>
<comment type="similarity">
    <text evidence="24">Belongs to the metallo-dependent hydrolases superfamily. Peptidase M19 family.</text>
</comment>
<keyword evidence="18 24" id="KW-1015">Disulfide bond</keyword>
<dbReference type="EMBL" id="JAERUA010000015">
    <property type="protein sequence ID" value="KAI1889913.1"/>
    <property type="molecule type" value="Genomic_DNA"/>
</dbReference>
<comment type="subunit">
    <text evidence="6 24">Homodimer; disulfide-linked.</text>
</comment>
<evidence type="ECO:0000256" key="19">
    <source>
        <dbReference type="ARBA" id="ARBA00023180"/>
    </source>
</evidence>
<keyword evidence="9 24" id="KW-0645">Protease</keyword>
<dbReference type="SUPFAM" id="SSF51556">
    <property type="entry name" value="Metallo-dependent hydrolases"/>
    <property type="match status" value="1"/>
</dbReference>